<feature type="coiled-coil region" evidence="1">
    <location>
        <begin position="438"/>
        <end position="465"/>
    </location>
</feature>
<comment type="caution">
    <text evidence="3">The sequence shown here is derived from an EMBL/GenBank/DDBJ whole genome shotgun (WGS) entry which is preliminary data.</text>
</comment>
<feature type="domain" description="Glycine zipper" evidence="2">
    <location>
        <begin position="381"/>
        <end position="416"/>
    </location>
</feature>
<dbReference type="Proteomes" id="UP001519343">
    <property type="component" value="Unassembled WGS sequence"/>
</dbReference>
<dbReference type="RefSeq" id="WP_209812962.1">
    <property type="nucleotide sequence ID" value="NZ_JAGGKT010000035.1"/>
</dbReference>
<evidence type="ECO:0000313" key="3">
    <source>
        <dbReference type="EMBL" id="MBP1934997.1"/>
    </source>
</evidence>
<keyword evidence="1" id="KW-0175">Coiled coil</keyword>
<evidence type="ECO:0000313" key="4">
    <source>
        <dbReference type="Proteomes" id="UP001519343"/>
    </source>
</evidence>
<keyword evidence="4" id="KW-1185">Reference proteome</keyword>
<accession>A0ABS4GXK1</accession>
<evidence type="ECO:0000259" key="2">
    <source>
        <dbReference type="Pfam" id="PF13488"/>
    </source>
</evidence>
<proteinExistence type="predicted"/>
<evidence type="ECO:0000256" key="1">
    <source>
        <dbReference type="SAM" id="Coils"/>
    </source>
</evidence>
<reference evidence="3 4" key="1">
    <citation type="submission" date="2021-03" db="EMBL/GenBank/DDBJ databases">
        <title>Genomic Encyclopedia of Type Strains, Phase IV (KMG-IV): sequencing the most valuable type-strain genomes for metagenomic binning, comparative biology and taxonomic classification.</title>
        <authorList>
            <person name="Goeker M."/>
        </authorList>
    </citation>
    <scope>NUCLEOTIDE SEQUENCE [LARGE SCALE GENOMIC DNA]</scope>
    <source>
        <strain evidence="3 4">DSM 24738</strain>
    </source>
</reference>
<organism evidence="3 4">
    <name type="scientific">Ammoniphilus resinae</name>
    <dbReference type="NCBI Taxonomy" id="861532"/>
    <lineage>
        <taxon>Bacteria</taxon>
        <taxon>Bacillati</taxon>
        <taxon>Bacillota</taxon>
        <taxon>Bacilli</taxon>
        <taxon>Bacillales</taxon>
        <taxon>Paenibacillaceae</taxon>
        <taxon>Aneurinibacillus group</taxon>
        <taxon>Ammoniphilus</taxon>
    </lineage>
</organism>
<name>A0ABS4GXK1_9BACL</name>
<gene>
    <name evidence="3" type="ORF">J2Z37_005017</name>
</gene>
<dbReference type="InterPro" id="IPR039567">
    <property type="entry name" value="Gly-zipper"/>
</dbReference>
<dbReference type="Pfam" id="PF13488">
    <property type="entry name" value="Gly-zipper_Omp"/>
    <property type="match status" value="1"/>
</dbReference>
<dbReference type="EMBL" id="JAGGKT010000035">
    <property type="protein sequence ID" value="MBP1934997.1"/>
    <property type="molecule type" value="Genomic_DNA"/>
</dbReference>
<protein>
    <submittedName>
        <fullName evidence="3">Small metal-binding protein</fullName>
    </submittedName>
</protein>
<sequence length="525" mass="57925">MDKKKERRKTAENTVLAQQAAENVNRYGDAVFQYVDGYFGEQDAAGKVVRKGLQDIKNSRVHPDYYDQNIKQQSGFSAEIFYESKSNAENILNGNADRVRRTDNLGMKNDQKFDHLRLDDQANVKSGSQMKFRGDAATPEKSAQQNINKLVGDKEWGKYHDAEITIPSEQYPHAKQYAQQQAEKLSAQADKLRNNGDYAKADMLQEKASRYDQMSKNLKDSGISSEQAIELRLRPEKVTIRQSLKTAHQGGLEQAKAGAVFSGAFSGARNLTSVINGEKEVGEAIVDTAVDTAKGAAVSYVVSAGGSLVKAGMQEASKRIVHEGGKSLATSLSKGNAPALIVSTTLEVGKSVKRYIDGDIDSKELMVELGEKGTGIIASTYGAELGAILGTLVLPGIGTIAGSIIGGMVGYMAGSQLYQSTLQFLAMPLDAEKHRRIKEMSEQALKVMQKEREELERLIEQHFKDRHEMLRTHFTEMREAILANQPDRIVQQLGHIAVAFGGTLQFKNFKEFDEFMLDDNISFQL</sequence>